<name>A0A1G8WR84_9MICC</name>
<dbReference type="InterPro" id="IPR037401">
    <property type="entry name" value="SnoaL-like"/>
</dbReference>
<evidence type="ECO:0000313" key="2">
    <source>
        <dbReference type="EMBL" id="SDJ80892.1"/>
    </source>
</evidence>
<accession>A0A1G8WR84</accession>
<evidence type="ECO:0000259" key="1">
    <source>
        <dbReference type="Pfam" id="PF12680"/>
    </source>
</evidence>
<dbReference type="InterPro" id="IPR032710">
    <property type="entry name" value="NTF2-like_dom_sf"/>
</dbReference>
<keyword evidence="2" id="KW-0378">Hydrolase</keyword>
<dbReference type="RefSeq" id="WP_074590981.1">
    <property type="nucleotide sequence ID" value="NZ_FNEI01000017.1"/>
</dbReference>
<dbReference type="GO" id="GO:0016787">
    <property type="term" value="F:hydrolase activity"/>
    <property type="evidence" value="ECO:0007669"/>
    <property type="project" value="UniProtKB-KW"/>
</dbReference>
<protein>
    <submittedName>
        <fullName evidence="2">Limonene-1,2-epoxide hydrolase</fullName>
    </submittedName>
</protein>
<proteinExistence type="predicted"/>
<dbReference type="Gene3D" id="3.10.450.50">
    <property type="match status" value="1"/>
</dbReference>
<evidence type="ECO:0000313" key="3">
    <source>
        <dbReference type="Proteomes" id="UP000182130"/>
    </source>
</evidence>
<dbReference type="Pfam" id="PF12680">
    <property type="entry name" value="SnoaL_2"/>
    <property type="match status" value="1"/>
</dbReference>
<keyword evidence="3" id="KW-1185">Reference proteome</keyword>
<dbReference type="EMBL" id="FNEI01000017">
    <property type="protein sequence ID" value="SDJ80892.1"/>
    <property type="molecule type" value="Genomic_DNA"/>
</dbReference>
<dbReference type="Proteomes" id="UP000182130">
    <property type="component" value="Unassembled WGS sequence"/>
</dbReference>
<organism evidence="2 3">
    <name type="scientific">Arthrobacter cupressi</name>
    <dbReference type="NCBI Taxonomy" id="1045773"/>
    <lineage>
        <taxon>Bacteria</taxon>
        <taxon>Bacillati</taxon>
        <taxon>Actinomycetota</taxon>
        <taxon>Actinomycetes</taxon>
        <taxon>Micrococcales</taxon>
        <taxon>Micrococcaceae</taxon>
        <taxon>Arthrobacter</taxon>
    </lineage>
</organism>
<sequence>MTELAPLDCVLGFIRAVEGGGGAAELHPFLTDDFTLTEWPHVLSVKGAIRDLQATLAGADQSKDVVENQHFEIVRTTCEGNRVVLEINWSATLLLDLPHWDAGDTIRARTTAVFEVENGRIRSQDSYDCYFTSPGQLTVSV</sequence>
<dbReference type="AlphaFoldDB" id="A0A1G8WR84"/>
<dbReference type="SUPFAM" id="SSF54427">
    <property type="entry name" value="NTF2-like"/>
    <property type="match status" value="1"/>
</dbReference>
<dbReference type="STRING" id="1045773.SAMN05216555_11732"/>
<dbReference type="OrthoDB" id="3475938at2"/>
<feature type="domain" description="SnoaL-like" evidence="1">
    <location>
        <begin position="13"/>
        <end position="122"/>
    </location>
</feature>
<reference evidence="3" key="1">
    <citation type="submission" date="2016-10" db="EMBL/GenBank/DDBJ databases">
        <authorList>
            <person name="Varghese N."/>
            <person name="Submissions S."/>
        </authorList>
    </citation>
    <scope>NUCLEOTIDE SEQUENCE [LARGE SCALE GENOMIC DNA]</scope>
    <source>
        <strain evidence="3">CGMCC 1.10783</strain>
    </source>
</reference>
<gene>
    <name evidence="2" type="ORF">SAMN05216555_11732</name>
</gene>